<organism evidence="2 3">
    <name type="scientific">Didymosphaeria variabile</name>
    <dbReference type="NCBI Taxonomy" id="1932322"/>
    <lineage>
        <taxon>Eukaryota</taxon>
        <taxon>Fungi</taxon>
        <taxon>Dikarya</taxon>
        <taxon>Ascomycota</taxon>
        <taxon>Pezizomycotina</taxon>
        <taxon>Dothideomycetes</taxon>
        <taxon>Pleosporomycetidae</taxon>
        <taxon>Pleosporales</taxon>
        <taxon>Massarineae</taxon>
        <taxon>Didymosphaeriaceae</taxon>
        <taxon>Didymosphaeria</taxon>
    </lineage>
</organism>
<protein>
    <submittedName>
        <fullName evidence="2">Uncharacterized protein</fullName>
    </submittedName>
</protein>
<feature type="compositionally biased region" description="Polar residues" evidence="1">
    <location>
        <begin position="190"/>
        <end position="207"/>
    </location>
</feature>
<comment type="caution">
    <text evidence="2">The sequence shown here is derived from an EMBL/GenBank/DDBJ whole genome shotgun (WGS) entry which is preliminary data.</text>
</comment>
<evidence type="ECO:0000313" key="2">
    <source>
        <dbReference type="EMBL" id="KAJ4347188.1"/>
    </source>
</evidence>
<feature type="compositionally biased region" description="Polar residues" evidence="1">
    <location>
        <begin position="33"/>
        <end position="46"/>
    </location>
</feature>
<reference evidence="2" key="1">
    <citation type="submission" date="2022-10" db="EMBL/GenBank/DDBJ databases">
        <title>Tapping the CABI collections for fungal endophytes: first genome assemblies for Collariella, Neodidymelliopsis, Ascochyta clinopodiicola, Didymella pomorum, Didymosphaeria variabile, Neocosmospora piperis and Neocucurbitaria cava.</title>
        <authorList>
            <person name="Hill R."/>
        </authorList>
    </citation>
    <scope>NUCLEOTIDE SEQUENCE</scope>
    <source>
        <strain evidence="2">IMI 356815</strain>
    </source>
</reference>
<dbReference type="AlphaFoldDB" id="A0A9W8XD29"/>
<evidence type="ECO:0000256" key="1">
    <source>
        <dbReference type="SAM" id="MobiDB-lite"/>
    </source>
</evidence>
<accession>A0A9W8XD29</accession>
<dbReference type="Proteomes" id="UP001140513">
    <property type="component" value="Unassembled WGS sequence"/>
</dbReference>
<name>A0A9W8XD29_9PLEO</name>
<feature type="compositionally biased region" description="Basic and acidic residues" evidence="1">
    <location>
        <begin position="166"/>
        <end position="186"/>
    </location>
</feature>
<keyword evidence="3" id="KW-1185">Reference proteome</keyword>
<dbReference type="RefSeq" id="XP_056066988.1">
    <property type="nucleotide sequence ID" value="XM_056219861.1"/>
</dbReference>
<proteinExistence type="predicted"/>
<dbReference type="GeneID" id="80914657"/>
<evidence type="ECO:0000313" key="3">
    <source>
        <dbReference type="Proteomes" id="UP001140513"/>
    </source>
</evidence>
<sequence>MKEWVYDNVKPLIAQQIGKLCEESQRSTHTAEWDSIQQARRAQSTAPRRFRNHTPHLEPPITPPRFSRGMTDPESVNRGRSRRPVPTISRIWLNDEGDLSDESWDSDGTYVNEAEKDKVNRPGSSLANELKKLTVKEETKELMELSPEKILTRFRRRSQSLSRAKGKAEGKRGEGNTRHAENEYRLPIRSNPTTKTASRPRSQSIDR</sequence>
<feature type="region of interest" description="Disordered" evidence="1">
    <location>
        <begin position="145"/>
        <end position="207"/>
    </location>
</feature>
<dbReference type="EMBL" id="JAPEUX010000008">
    <property type="protein sequence ID" value="KAJ4347188.1"/>
    <property type="molecule type" value="Genomic_DNA"/>
</dbReference>
<feature type="region of interest" description="Disordered" evidence="1">
    <location>
        <begin position="27"/>
        <end position="92"/>
    </location>
</feature>
<gene>
    <name evidence="2" type="ORF">N0V89_011127</name>
</gene>